<reference evidence="4" key="3">
    <citation type="submission" date="2023-06" db="EMBL/GenBank/DDBJ databases">
        <title>Pangenomics reveal diversification of enzyme families and niche specialization in globally abundant SAR202 bacteria.</title>
        <authorList>
            <person name="Saw J.H.W."/>
        </authorList>
    </citation>
    <scope>NUCLEOTIDE SEQUENCE [LARGE SCALE GENOMIC DNA]</scope>
    <source>
        <strain evidence="4">JH1073</strain>
    </source>
</reference>
<dbReference type="Proteomes" id="UP001321249">
    <property type="component" value="Unassembled WGS sequence"/>
</dbReference>
<dbReference type="AlphaFoldDB" id="A0AAJ6CT25"/>
<dbReference type="Proteomes" id="UP001219901">
    <property type="component" value="Chromosome"/>
</dbReference>
<sequence>MSEASNKNIETTVTDFLDTTGVPYEIVEIDPEFADTAAFCEKYDFPLEISANTIIVASKKKPKTFTASVVRATHRIDVNHVVKPMMNVGKVSFARSEETAELTGMMIGGVTALALPPELPIYVDHGLMSLDYIILGGGSRSTKIKISPEIFHSVPNAKIIEGLAGE</sequence>
<dbReference type="EMBL" id="CP046147">
    <property type="protein sequence ID" value="WFG39007.1"/>
    <property type="molecule type" value="Genomic_DNA"/>
</dbReference>
<evidence type="ECO:0000259" key="1">
    <source>
        <dbReference type="Pfam" id="PF04073"/>
    </source>
</evidence>
<accession>A0AAJ6CT25</accession>
<name>A0AAJ6CT25_9CHLR</name>
<dbReference type="RefSeq" id="WP_342822285.1">
    <property type="nucleotide sequence ID" value="NZ_CP046146.1"/>
</dbReference>
<proteinExistence type="predicted"/>
<dbReference type="PANTHER" id="PTHR30411">
    <property type="entry name" value="CYTOPLASMIC PROTEIN"/>
    <property type="match status" value="1"/>
</dbReference>
<gene>
    <name evidence="2" type="ORF">GKO46_04205</name>
    <name evidence="3" type="ORF">GKO48_05055</name>
</gene>
<feature type="domain" description="YbaK/aminoacyl-tRNA synthetase-associated" evidence="1">
    <location>
        <begin position="31"/>
        <end position="149"/>
    </location>
</feature>
<reference evidence="4 5" key="1">
    <citation type="submission" date="2019-11" db="EMBL/GenBank/DDBJ databases">
        <authorList>
            <person name="Cho J.-C."/>
        </authorList>
    </citation>
    <scope>NUCLEOTIDE SEQUENCE [LARGE SCALE GENOMIC DNA]</scope>
    <source>
        <strain evidence="3 4">JH1073</strain>
        <strain evidence="2 5">JH702</strain>
    </source>
</reference>
<evidence type="ECO:0000313" key="5">
    <source>
        <dbReference type="Proteomes" id="UP001321249"/>
    </source>
</evidence>
<dbReference type="SUPFAM" id="SSF55826">
    <property type="entry name" value="YbaK/ProRS associated domain"/>
    <property type="match status" value="1"/>
</dbReference>
<evidence type="ECO:0000313" key="4">
    <source>
        <dbReference type="Proteomes" id="UP001219901"/>
    </source>
</evidence>
<dbReference type="InterPro" id="IPR007214">
    <property type="entry name" value="YbaK/aa-tRNA-synth-assoc-dom"/>
</dbReference>
<dbReference type="GO" id="GO:0002161">
    <property type="term" value="F:aminoacyl-tRNA deacylase activity"/>
    <property type="evidence" value="ECO:0007669"/>
    <property type="project" value="InterPro"/>
</dbReference>
<dbReference type="Gene3D" id="3.90.960.10">
    <property type="entry name" value="YbaK/aminoacyl-tRNA synthetase-associated domain"/>
    <property type="match status" value="1"/>
</dbReference>
<dbReference type="PANTHER" id="PTHR30411:SF1">
    <property type="entry name" value="CYTOPLASMIC PROTEIN"/>
    <property type="match status" value="1"/>
</dbReference>
<protein>
    <recommendedName>
        <fullName evidence="1">YbaK/aminoacyl-tRNA synthetase-associated domain-containing protein</fullName>
    </recommendedName>
</protein>
<dbReference type="InterPro" id="IPR036754">
    <property type="entry name" value="YbaK/aa-tRNA-synt-asso_dom_sf"/>
</dbReference>
<evidence type="ECO:0000313" key="2">
    <source>
        <dbReference type="EMBL" id="MDG0866274.1"/>
    </source>
</evidence>
<dbReference type="EMBL" id="WMBE01000001">
    <property type="protein sequence ID" value="MDG0866274.1"/>
    <property type="molecule type" value="Genomic_DNA"/>
</dbReference>
<dbReference type="Pfam" id="PF04073">
    <property type="entry name" value="tRNA_edit"/>
    <property type="match status" value="1"/>
</dbReference>
<organism evidence="3 4">
    <name type="scientific">Candidatus Lucifugimonas marina</name>
    <dbReference type="NCBI Taxonomy" id="3038979"/>
    <lineage>
        <taxon>Bacteria</taxon>
        <taxon>Bacillati</taxon>
        <taxon>Chloroflexota</taxon>
        <taxon>Dehalococcoidia</taxon>
        <taxon>SAR202 cluster</taxon>
        <taxon>Candidatus Lucifugimonadales</taxon>
        <taxon>Candidatus Lucifugimonadaceae</taxon>
        <taxon>Candidatus Lucifugimonas</taxon>
    </lineage>
</organism>
<reference evidence="3" key="2">
    <citation type="journal article" date="2023" name="Nat. Commun.">
        <title>Cultivation of marine bacteria of the SAR202 clade.</title>
        <authorList>
            <person name="Lim Y."/>
            <person name="Seo J.H."/>
            <person name="Giovannoni S.J."/>
            <person name="Kang I."/>
            <person name="Cho J.C."/>
        </authorList>
    </citation>
    <scope>NUCLEOTIDE SEQUENCE</scope>
    <source>
        <strain evidence="3">JH1073</strain>
    </source>
</reference>
<keyword evidence="4" id="KW-1185">Reference proteome</keyword>
<evidence type="ECO:0000313" key="3">
    <source>
        <dbReference type="EMBL" id="WFG39007.1"/>
    </source>
</evidence>